<proteinExistence type="predicted"/>
<evidence type="ECO:0000313" key="4">
    <source>
        <dbReference type="Proteomes" id="UP000289340"/>
    </source>
</evidence>
<dbReference type="EMBL" id="QZWG01000003">
    <property type="protein sequence ID" value="RZC20775.1"/>
    <property type="molecule type" value="Genomic_DNA"/>
</dbReference>
<evidence type="ECO:0000313" key="3">
    <source>
        <dbReference type="EMBL" id="RZC20775.1"/>
    </source>
</evidence>
<gene>
    <name evidence="3" type="ORF">D0Y65_007223</name>
    <name evidence="2" type="ORF">glysoja_033496</name>
</gene>
<evidence type="ECO:0000256" key="1">
    <source>
        <dbReference type="SAM" id="MobiDB-lite"/>
    </source>
</evidence>
<organism evidence="2">
    <name type="scientific">Glycine soja</name>
    <name type="common">Wild soybean</name>
    <dbReference type="NCBI Taxonomy" id="3848"/>
    <lineage>
        <taxon>Eukaryota</taxon>
        <taxon>Viridiplantae</taxon>
        <taxon>Streptophyta</taxon>
        <taxon>Embryophyta</taxon>
        <taxon>Tracheophyta</taxon>
        <taxon>Spermatophyta</taxon>
        <taxon>Magnoliopsida</taxon>
        <taxon>eudicotyledons</taxon>
        <taxon>Gunneridae</taxon>
        <taxon>Pentapetalae</taxon>
        <taxon>rosids</taxon>
        <taxon>fabids</taxon>
        <taxon>Fabales</taxon>
        <taxon>Fabaceae</taxon>
        <taxon>Papilionoideae</taxon>
        <taxon>50 kb inversion clade</taxon>
        <taxon>NPAAA clade</taxon>
        <taxon>indigoferoid/millettioid clade</taxon>
        <taxon>Phaseoleae</taxon>
        <taxon>Glycine</taxon>
        <taxon>Glycine subgen. Soja</taxon>
    </lineage>
</organism>
<dbReference type="PANTHER" id="PTHR36746">
    <property type="entry name" value="BNAC04G51760D PROTEIN"/>
    <property type="match status" value="1"/>
</dbReference>
<reference evidence="3 4" key="2">
    <citation type="submission" date="2018-09" db="EMBL/GenBank/DDBJ databases">
        <title>A high-quality reference genome of wild soybean provides a powerful tool to mine soybean genomes.</title>
        <authorList>
            <person name="Xie M."/>
            <person name="Chung C.Y.L."/>
            <person name="Li M.-W."/>
            <person name="Wong F.-L."/>
            <person name="Chan T.-F."/>
            <person name="Lam H.-M."/>
        </authorList>
    </citation>
    <scope>NUCLEOTIDE SEQUENCE [LARGE SCALE GENOMIC DNA]</scope>
    <source>
        <strain evidence="4">cv. W05</strain>
        <tissue evidence="3">Hypocotyl of etiolated seedlings</tissue>
    </source>
</reference>
<name>A0A0B2QI28_GLYSO</name>
<reference evidence="2" key="1">
    <citation type="submission" date="2014-07" db="EMBL/GenBank/DDBJ databases">
        <title>Identification of a novel salt tolerance gene in wild soybean by whole-genome sequencing.</title>
        <authorList>
            <person name="Lam H.-M."/>
            <person name="Qi X."/>
            <person name="Li M.-W."/>
            <person name="Liu X."/>
            <person name="Xie M."/>
            <person name="Ni M."/>
            <person name="Xu X."/>
        </authorList>
    </citation>
    <scope>NUCLEOTIDE SEQUENCE [LARGE SCALE GENOMIC DNA]</scope>
    <source>
        <tissue evidence="2">Root</tissue>
    </source>
</reference>
<sequence length="152" mass="16791">MGNKNSSNSKVHHGQIITRVASTESGYDPGMGRPVAKFRDEYIAKPMMAKTPSTSKGQHGTWVYSNNTPLDNDETFTTFIQHAKSKYKTTRTGSHISREKSFVASASTPDDEATASPRDNQNDQFSNFILNAKKKLRTAPSMRKNGSFKISG</sequence>
<dbReference type="EMBL" id="KN658617">
    <property type="protein sequence ID" value="KHN19864.1"/>
    <property type="molecule type" value="Genomic_DNA"/>
</dbReference>
<dbReference type="PANTHER" id="PTHR36746:SF3">
    <property type="entry name" value="DUF4005 DOMAIN-CONTAINING PROTEIN"/>
    <property type="match status" value="1"/>
</dbReference>
<accession>A0A0B2QI28</accession>
<evidence type="ECO:0000313" key="2">
    <source>
        <dbReference type="EMBL" id="KHN19864.1"/>
    </source>
</evidence>
<feature type="region of interest" description="Disordered" evidence="1">
    <location>
        <begin position="87"/>
        <end position="125"/>
    </location>
</feature>
<keyword evidence="4" id="KW-1185">Reference proteome</keyword>
<dbReference type="AlphaFoldDB" id="A0A0B2QI28"/>
<protein>
    <submittedName>
        <fullName evidence="2">Uncharacterized protein</fullName>
    </submittedName>
</protein>
<feature type="region of interest" description="Disordered" evidence="1">
    <location>
        <begin position="1"/>
        <end position="32"/>
    </location>
</feature>
<dbReference type="Proteomes" id="UP000289340">
    <property type="component" value="Chromosome 3"/>
</dbReference>
<dbReference type="Proteomes" id="UP000053555">
    <property type="component" value="Unassembled WGS sequence"/>
</dbReference>